<feature type="compositionally biased region" description="Basic and acidic residues" evidence="1">
    <location>
        <begin position="567"/>
        <end position="579"/>
    </location>
</feature>
<gene>
    <name evidence="2" type="ORF">HERILL_LOCUS7613</name>
</gene>
<dbReference type="AlphaFoldDB" id="A0A7R8YWE2"/>
<feature type="compositionally biased region" description="Acidic residues" evidence="1">
    <location>
        <begin position="713"/>
        <end position="723"/>
    </location>
</feature>
<feature type="compositionally biased region" description="Basic and acidic residues" evidence="1">
    <location>
        <begin position="217"/>
        <end position="227"/>
    </location>
</feature>
<evidence type="ECO:0000313" key="2">
    <source>
        <dbReference type="EMBL" id="CAD7084735.1"/>
    </source>
</evidence>
<dbReference type="EMBL" id="LR899011">
    <property type="protein sequence ID" value="CAD7084735.1"/>
    <property type="molecule type" value="Genomic_DNA"/>
</dbReference>
<dbReference type="Proteomes" id="UP000594454">
    <property type="component" value="Chromosome 3"/>
</dbReference>
<feature type="compositionally biased region" description="Acidic residues" evidence="1">
    <location>
        <begin position="687"/>
        <end position="705"/>
    </location>
</feature>
<feature type="compositionally biased region" description="Basic and acidic residues" evidence="1">
    <location>
        <begin position="277"/>
        <end position="289"/>
    </location>
</feature>
<evidence type="ECO:0000256" key="1">
    <source>
        <dbReference type="SAM" id="MobiDB-lite"/>
    </source>
</evidence>
<keyword evidence="3" id="KW-1185">Reference proteome</keyword>
<feature type="region of interest" description="Disordered" evidence="1">
    <location>
        <begin position="147"/>
        <end position="166"/>
    </location>
</feature>
<feature type="compositionally biased region" description="Polar residues" evidence="1">
    <location>
        <begin position="74"/>
        <end position="86"/>
    </location>
</feature>
<feature type="compositionally biased region" description="Basic and acidic residues" evidence="1">
    <location>
        <begin position="602"/>
        <end position="613"/>
    </location>
</feature>
<feature type="compositionally biased region" description="Polar residues" evidence="1">
    <location>
        <begin position="266"/>
        <end position="275"/>
    </location>
</feature>
<protein>
    <submittedName>
        <fullName evidence="2">Uncharacterized protein</fullName>
    </submittedName>
</protein>
<sequence length="723" mass="78065">MEPNDSSELRPLMRGPMPIKVSSTSPRPRSFEYQADVHAAQSPRERSIASPDTSEQEQSHLSSNAPLSDDGSEQLPSDSAQARASSSLCEEIEIDEVKGGALISALDLANAIRQAIMAKSASLITGISSFGLKTAAFAMSFRSEPAPREEVTSRGEAISQSGAAAHRETVSLRRTVSLEHMISPVGAGLQGEAALPVRVISRERSSHGEAASQEVISARREAIRPEEMVPDEEAGPSREAVPWEEAPPCKAEDQDDEDNAPGEAVQLQQKASNSEAFPREEAGPHRDVVQQEEAVLLEGAGTQAKASPQDEAVPEHPAFSSNSDSAATSDSHHAPAYSPLRSSSSGIGVSPIMPGEAREASPPQIPSPQISKWRHGSTASTNSDLPSLEMDTVSTSAIPAGSLTLEASKSPKSPPIPGALQPLRLGSPPLRTSSNLFGEGPSGLSRTQQEVRPPPLLRDASRFAVHSSPDSGDITFESTYSSLSSLSLPSDPALALAQSAVQPRKKVAFAPLKSPPRPDTPREIIVAPIVFPEEHLEGERQPHEGRPMYMQPDLEQPDQHGQNDGADPDRNNRNAERVRIMRNVRHPGEDEPNHVNRPANIRLEEREGQNHEEQPHIMQLRRDDLVHHQVVPPGLQPDDEVAQINAARLVHDPARFLDPREARRRFDDRHLSPPINGLPEIDPFHDADEDSLSADSAESAEEESLEGLSIGDDSLEDDVFEAN</sequence>
<proteinExistence type="predicted"/>
<feature type="region of interest" description="Disordered" evidence="1">
    <location>
        <begin position="204"/>
        <end position="473"/>
    </location>
</feature>
<evidence type="ECO:0000313" key="3">
    <source>
        <dbReference type="Proteomes" id="UP000594454"/>
    </source>
</evidence>
<accession>A0A7R8YWE2</accession>
<reference evidence="2 3" key="1">
    <citation type="submission" date="2020-11" db="EMBL/GenBank/DDBJ databases">
        <authorList>
            <person name="Wallbank WR R."/>
            <person name="Pardo Diaz C."/>
            <person name="Kozak K."/>
            <person name="Martin S."/>
            <person name="Jiggins C."/>
            <person name="Moest M."/>
            <person name="Warren A I."/>
            <person name="Generalovic N T."/>
            <person name="Byers J.R.P. K."/>
            <person name="Montejo-Kovacevich G."/>
            <person name="Yen C E."/>
        </authorList>
    </citation>
    <scope>NUCLEOTIDE SEQUENCE [LARGE SCALE GENOMIC DNA]</scope>
</reference>
<feature type="region of interest" description="Disordered" evidence="1">
    <location>
        <begin position="664"/>
        <end position="723"/>
    </location>
</feature>
<name>A0A7R8YWE2_HERIL</name>
<dbReference type="InParanoid" id="A0A7R8YWE2"/>
<organism evidence="2 3">
    <name type="scientific">Hermetia illucens</name>
    <name type="common">Black soldier fly</name>
    <dbReference type="NCBI Taxonomy" id="343691"/>
    <lineage>
        <taxon>Eukaryota</taxon>
        <taxon>Metazoa</taxon>
        <taxon>Ecdysozoa</taxon>
        <taxon>Arthropoda</taxon>
        <taxon>Hexapoda</taxon>
        <taxon>Insecta</taxon>
        <taxon>Pterygota</taxon>
        <taxon>Neoptera</taxon>
        <taxon>Endopterygota</taxon>
        <taxon>Diptera</taxon>
        <taxon>Brachycera</taxon>
        <taxon>Stratiomyomorpha</taxon>
        <taxon>Stratiomyidae</taxon>
        <taxon>Hermetiinae</taxon>
        <taxon>Hermetia</taxon>
    </lineage>
</organism>
<feature type="region of interest" description="Disordered" evidence="1">
    <location>
        <begin position="1"/>
        <end position="86"/>
    </location>
</feature>
<feature type="compositionally biased region" description="Low complexity" evidence="1">
    <location>
        <begin position="318"/>
        <end position="329"/>
    </location>
</feature>
<feature type="region of interest" description="Disordered" evidence="1">
    <location>
        <begin position="530"/>
        <end position="613"/>
    </location>
</feature>
<feature type="compositionally biased region" description="Basic and acidic residues" evidence="1">
    <location>
        <begin position="532"/>
        <end position="546"/>
    </location>
</feature>